<dbReference type="Proteomes" id="UP000237665">
    <property type="component" value="Chromosome 2"/>
</dbReference>
<evidence type="ECO:0000313" key="4">
    <source>
        <dbReference type="Proteomes" id="UP000237665"/>
    </source>
</evidence>
<gene>
    <name evidence="1" type="ORF">AL468_19075</name>
    <name evidence="3" type="ORF">CYQ91_10030</name>
    <name evidence="2" type="ORF">JOS67_17835</name>
</gene>
<dbReference type="Proteomes" id="UP000596337">
    <property type="component" value="Chromosome 2"/>
</dbReference>
<dbReference type="EMBL" id="PKPZ01000007">
    <property type="protein sequence ID" value="RPB40280.1"/>
    <property type="molecule type" value="Genomic_DNA"/>
</dbReference>
<dbReference type="PROSITE" id="PS51257">
    <property type="entry name" value="PROKAR_LIPOPROTEIN"/>
    <property type="match status" value="1"/>
</dbReference>
<dbReference type="EMBL" id="CP014133">
    <property type="protein sequence ID" value="AVH29264.1"/>
    <property type="molecule type" value="Genomic_DNA"/>
</dbReference>
<keyword evidence="4" id="KW-1185">Reference proteome</keyword>
<evidence type="ECO:0000313" key="2">
    <source>
        <dbReference type="EMBL" id="QRG85502.1"/>
    </source>
</evidence>
<protein>
    <recommendedName>
        <fullName evidence="7">Lipoprotein</fullName>
    </recommendedName>
</protein>
<evidence type="ECO:0000313" key="3">
    <source>
        <dbReference type="EMBL" id="RPB40280.1"/>
    </source>
</evidence>
<dbReference type="RefSeq" id="WP_047009761.1">
    <property type="nucleotide sequence ID" value="NZ_CAJDZE010000002.1"/>
</dbReference>
<evidence type="ECO:0000313" key="6">
    <source>
        <dbReference type="Proteomes" id="UP000596337"/>
    </source>
</evidence>
<dbReference type="EMBL" id="CP069197">
    <property type="protein sequence ID" value="QRG85502.1"/>
    <property type="molecule type" value="Genomic_DNA"/>
</dbReference>
<accession>A0A0T7E635</accession>
<evidence type="ECO:0000313" key="1">
    <source>
        <dbReference type="EMBL" id="AVH29264.1"/>
    </source>
</evidence>
<reference evidence="4" key="1">
    <citation type="submission" date="2017-12" db="EMBL/GenBank/DDBJ databases">
        <title>FDA dAtabase for Regulatory Grade micrObial Sequences (FDA-ARGOS): Supporting development and validation of Infectious Disease Dx tests.</title>
        <authorList>
            <person name="Hoffmann M."/>
            <person name="Allard M."/>
            <person name="Evans P."/>
            <person name="Brown E."/>
            <person name="Tallon L.J."/>
            <person name="Sadzewicz L."/>
            <person name="Sengamalay N."/>
            <person name="Ott S."/>
            <person name="Godinez A."/>
            <person name="Nagaraj S."/>
            <person name="Vavikolanu K."/>
            <person name="Aluvathingal J."/>
            <person name="Nadendla S."/>
            <person name="Hobson J."/>
            <person name="Sichtig H."/>
        </authorList>
    </citation>
    <scope>NUCLEOTIDE SEQUENCE [LARGE SCALE GENOMIC DNA]</scope>
    <source>
        <strain evidence="4">LMG 3418</strain>
    </source>
</reference>
<organism evidence="2 6">
    <name type="scientific">Vibrio diabolicus</name>
    <dbReference type="NCBI Taxonomy" id="50719"/>
    <lineage>
        <taxon>Bacteria</taxon>
        <taxon>Pseudomonadati</taxon>
        <taxon>Pseudomonadota</taxon>
        <taxon>Gammaproteobacteria</taxon>
        <taxon>Vibrionales</taxon>
        <taxon>Vibrionaceae</taxon>
        <taxon>Vibrio</taxon>
        <taxon>Vibrio diabolicus subgroup</taxon>
    </lineage>
</organism>
<reference evidence="1" key="2">
    <citation type="submission" date="2017-12" db="EMBL/GenBank/DDBJ databases">
        <title>FDA dAtabase for Regulatory Grade micrObial Sequences (FDA-ARGOS): Supporting development and validation of Infectious Disease Dx tests.</title>
        <authorList>
            <person name="Hoffmann M."/>
            <person name="Allard M."/>
            <person name="Evans P."/>
            <person name="Brown E."/>
            <person name="Tallon L."/>
            <person name="Sadzewicz L."/>
            <person name="Sengamalay N."/>
            <person name="Ott S."/>
            <person name="Godinez A."/>
            <person name="Nagaraj S."/>
            <person name="Vavikolanu K."/>
            <person name="Aluvathingal J."/>
            <person name="Nadendla S."/>
            <person name="Sichtig H."/>
        </authorList>
    </citation>
    <scope>NUCLEOTIDE SEQUENCE</scope>
    <source>
        <strain evidence="1">LMG 3418</strain>
    </source>
</reference>
<proteinExistence type="predicted"/>
<dbReference type="Proteomes" id="UP000283878">
    <property type="component" value="Unassembled WGS sequence"/>
</dbReference>
<reference evidence="3" key="3">
    <citation type="submission" date="2017-12" db="EMBL/GenBank/DDBJ databases">
        <authorList>
            <person name="Pipes S.E."/>
            <person name="Lovell C.R."/>
        </authorList>
    </citation>
    <scope>NUCLEOTIDE SEQUENCE</scope>
    <source>
        <strain evidence="3">JBS-8-11-1</strain>
    </source>
</reference>
<evidence type="ECO:0008006" key="7">
    <source>
        <dbReference type="Google" id="ProtNLM"/>
    </source>
</evidence>
<sequence length="120" mass="13392">MINKTKVTLLALGTILVGCSSVTPPRNDAVENIQQKCSVILSSDVSGEQRWQTYNGLLVEYAVHGIKTQAQLERFEAFVQRVQNDESGQLVTELIEVTDWGCSNGNYLEEMGLFIQEVQK</sequence>
<dbReference type="GeneID" id="57842280"/>
<name>A0A0T7E635_9VIBR</name>
<reference evidence="2 6" key="5">
    <citation type="submission" date="2021-01" db="EMBL/GenBank/DDBJ databases">
        <title>Characterization of a novel blaVMB-2- harboring plasmid in Vibrio diabolicus.</title>
        <authorList>
            <person name="Liu M."/>
        </authorList>
    </citation>
    <scope>NUCLEOTIDE SEQUENCE [LARGE SCALE GENOMIC DNA]</scope>
    <source>
        <strain evidence="2 6">SLV18</strain>
    </source>
</reference>
<dbReference type="AlphaFoldDB" id="A0A0T7E635"/>
<reference evidence="3 5" key="4">
    <citation type="journal article" date="2018" name="AMB Express">
        <title>Occurrence and significance of pathogenicity and fitness islands in environmental vibrios.</title>
        <authorList>
            <person name="Klein S."/>
            <person name="Pipes S."/>
            <person name="Lovell C.R."/>
        </authorList>
    </citation>
    <scope>NUCLEOTIDE SEQUENCE [LARGE SCALE GENOMIC DNA]</scope>
    <source>
        <strain evidence="3 5">JBS-8-11-1</strain>
    </source>
</reference>
<evidence type="ECO:0000313" key="5">
    <source>
        <dbReference type="Proteomes" id="UP000283878"/>
    </source>
</evidence>